<feature type="compositionally biased region" description="Acidic residues" evidence="1">
    <location>
        <begin position="244"/>
        <end position="253"/>
    </location>
</feature>
<sequence length="307" mass="36088">MNFPDEANYPTRFPERMVKGCMLRLGYRSTLNTGNYLKSKFQKSFKFLIHCILISLSHTKGSYDQMRDYQMNMLTALVLNKKYNFSHIVFHYMVENLSSDVRVWRYPRFVQMMIDRAYPGIDRNIKDDLLVQAHMSNISLKNLVKYHPHHPEPELVIENFGLLRDANYVDPDPENHQNWRNQEEMKEALYAVELKMIEGFKPTKNEWYVKESGRRHRLATPVAEGEGSSSKPKKKQKKKAETVLVDESEEEVPEVNIEKEQEAASEREKVVEDVEGDDVDKDTTSSSSVSEFEVVDARERERRMRER</sequence>
<organism evidence="2 3">
    <name type="scientific">Helianthus annuus</name>
    <name type="common">Common sunflower</name>
    <dbReference type="NCBI Taxonomy" id="4232"/>
    <lineage>
        <taxon>Eukaryota</taxon>
        <taxon>Viridiplantae</taxon>
        <taxon>Streptophyta</taxon>
        <taxon>Embryophyta</taxon>
        <taxon>Tracheophyta</taxon>
        <taxon>Spermatophyta</taxon>
        <taxon>Magnoliopsida</taxon>
        <taxon>eudicotyledons</taxon>
        <taxon>Gunneridae</taxon>
        <taxon>Pentapetalae</taxon>
        <taxon>asterids</taxon>
        <taxon>campanulids</taxon>
        <taxon>Asterales</taxon>
        <taxon>Asteraceae</taxon>
        <taxon>Asteroideae</taxon>
        <taxon>Heliantheae alliance</taxon>
        <taxon>Heliantheae</taxon>
        <taxon>Helianthus</taxon>
    </lineage>
</organism>
<reference evidence="2" key="1">
    <citation type="journal article" date="2017" name="Nature">
        <title>The sunflower genome provides insights into oil metabolism, flowering and Asterid evolution.</title>
        <authorList>
            <person name="Badouin H."/>
            <person name="Gouzy J."/>
            <person name="Grassa C.J."/>
            <person name="Murat F."/>
            <person name="Staton S.E."/>
            <person name="Cottret L."/>
            <person name="Lelandais-Briere C."/>
            <person name="Owens G.L."/>
            <person name="Carrere S."/>
            <person name="Mayjonade B."/>
            <person name="Legrand L."/>
            <person name="Gill N."/>
            <person name="Kane N.C."/>
            <person name="Bowers J.E."/>
            <person name="Hubner S."/>
            <person name="Bellec A."/>
            <person name="Berard A."/>
            <person name="Berges H."/>
            <person name="Blanchet N."/>
            <person name="Boniface M.C."/>
            <person name="Brunel D."/>
            <person name="Catrice O."/>
            <person name="Chaidir N."/>
            <person name="Claudel C."/>
            <person name="Donnadieu C."/>
            <person name="Faraut T."/>
            <person name="Fievet G."/>
            <person name="Helmstetter N."/>
            <person name="King M."/>
            <person name="Knapp S.J."/>
            <person name="Lai Z."/>
            <person name="Le Paslier M.C."/>
            <person name="Lippi Y."/>
            <person name="Lorenzon L."/>
            <person name="Mandel J.R."/>
            <person name="Marage G."/>
            <person name="Marchand G."/>
            <person name="Marquand E."/>
            <person name="Bret-Mestries E."/>
            <person name="Morien E."/>
            <person name="Nambeesan S."/>
            <person name="Nguyen T."/>
            <person name="Pegot-Espagnet P."/>
            <person name="Pouilly N."/>
            <person name="Raftis F."/>
            <person name="Sallet E."/>
            <person name="Schiex T."/>
            <person name="Thomas J."/>
            <person name="Vandecasteele C."/>
            <person name="Vares D."/>
            <person name="Vear F."/>
            <person name="Vautrin S."/>
            <person name="Crespi M."/>
            <person name="Mangin B."/>
            <person name="Burke J.M."/>
            <person name="Salse J."/>
            <person name="Munos S."/>
            <person name="Vincourt P."/>
            <person name="Rieseberg L.H."/>
            <person name="Langlade N.B."/>
        </authorList>
    </citation>
    <scope>NUCLEOTIDE SEQUENCE</scope>
    <source>
        <tissue evidence="2">Leaves</tissue>
    </source>
</reference>
<proteinExistence type="predicted"/>
<evidence type="ECO:0000256" key="1">
    <source>
        <dbReference type="SAM" id="MobiDB-lite"/>
    </source>
</evidence>
<feature type="region of interest" description="Disordered" evidence="1">
    <location>
        <begin position="211"/>
        <end position="307"/>
    </location>
</feature>
<feature type="compositionally biased region" description="Basic and acidic residues" evidence="1">
    <location>
        <begin position="256"/>
        <end position="272"/>
    </location>
</feature>
<reference evidence="2" key="2">
    <citation type="submission" date="2020-06" db="EMBL/GenBank/DDBJ databases">
        <title>Helianthus annuus Genome sequencing and assembly Release 2.</title>
        <authorList>
            <person name="Gouzy J."/>
            <person name="Langlade N."/>
            <person name="Munos S."/>
        </authorList>
    </citation>
    <scope>NUCLEOTIDE SEQUENCE</scope>
    <source>
        <tissue evidence="2">Leaves</tissue>
    </source>
</reference>
<dbReference type="EMBL" id="MNCJ02000323">
    <property type="protein sequence ID" value="KAF5796904.1"/>
    <property type="molecule type" value="Genomic_DNA"/>
</dbReference>
<name>A0A9K3IIC4_HELAN</name>
<comment type="caution">
    <text evidence="2">The sequence shown here is derived from an EMBL/GenBank/DDBJ whole genome shotgun (WGS) entry which is preliminary data.</text>
</comment>
<protein>
    <submittedName>
        <fullName evidence="2">Uncharacterized protein</fullName>
    </submittedName>
</protein>
<dbReference type="AlphaFoldDB" id="A0A9K3IIC4"/>
<dbReference type="Proteomes" id="UP000215914">
    <property type="component" value="Unassembled WGS sequence"/>
</dbReference>
<gene>
    <name evidence="2" type="ORF">HanXRQr2_Chr08g0357301</name>
</gene>
<dbReference type="Gramene" id="mRNA:HanXRQr2_Chr08g0357301">
    <property type="protein sequence ID" value="mRNA:HanXRQr2_Chr08g0357301"/>
    <property type="gene ID" value="HanXRQr2_Chr08g0357301"/>
</dbReference>
<accession>A0A9K3IIC4</accession>
<evidence type="ECO:0000313" key="3">
    <source>
        <dbReference type="Proteomes" id="UP000215914"/>
    </source>
</evidence>
<evidence type="ECO:0000313" key="2">
    <source>
        <dbReference type="EMBL" id="KAF5796904.1"/>
    </source>
</evidence>
<feature type="compositionally biased region" description="Basic and acidic residues" evidence="1">
    <location>
        <begin position="295"/>
        <end position="307"/>
    </location>
</feature>
<keyword evidence="3" id="KW-1185">Reference proteome</keyword>